<dbReference type="EMBL" id="MN739968">
    <property type="protein sequence ID" value="QHT80377.1"/>
    <property type="molecule type" value="Genomic_DNA"/>
</dbReference>
<reference evidence="2" key="1">
    <citation type="journal article" date="2020" name="Nature">
        <title>Giant virus diversity and host interactions through global metagenomics.</title>
        <authorList>
            <person name="Schulz F."/>
            <person name="Roux S."/>
            <person name="Paez-Espino D."/>
            <person name="Jungbluth S."/>
            <person name="Walsh D.A."/>
            <person name="Denef V.J."/>
            <person name="McMahon K.D."/>
            <person name="Konstantinidis K.T."/>
            <person name="Eloe-Fadrosh E.A."/>
            <person name="Kyrpides N.C."/>
            <person name="Woyke T."/>
        </authorList>
    </citation>
    <scope>NUCLEOTIDE SEQUENCE</scope>
    <source>
        <strain evidence="2">GVMAG-M-3300023184-120</strain>
    </source>
</reference>
<feature type="region of interest" description="Disordered" evidence="1">
    <location>
        <begin position="1939"/>
        <end position="1991"/>
    </location>
</feature>
<sequence length="1991" mass="232059">MGDIVDVIQLELGDIISTNNQTFFISYIDLNSHTTWVNIDSFEILTFELTAGQFAVTDIVGEITLLSRSTEKGFAAQNKLLLGTWIDIEFGSGMIITGLITGLEEDMIKIQNFTPGSELFYIDFAYKGIPEELQIKNICIRGKPLSLQEPDVEEDKEPEIEEDGQNDTEEGPIFNQDGSLDIFLPENTEVEETYRERLLDLARKEQYSQDSNDSDQHVAYVSKKLQKYQIGAQLNDLYNELLALIPDEKRTHNRLRAAETHIRRFEELRDGFSLKDGIHIIGRRPKRDPILHKPMCDSLMNQDVRVPWVTPVVTQKQKLYDLYKNEKNREIPYDVVSIELGSELKAENQSRDALFYKNANGQTGYVNYEKMESTGMKFLTPFEEFNSFVSFELGPKMDIDAIVANFYESDNYFNGTFSAPGKRNTNEPRSSAFAMQRYNEAIYYYPEIRKKVTEKAVLMPEDVMDVQSFLFLPTQYVLYGKQFLQGATIYEKSNNLYDRHLYKCNTLQNKDIVPFEGNIEIINRKDKKQRRLYPRDKKIQHFILQDKNLTQENEDAFTNEDKLYKKAQLTAKLNAQLPNIFEVIEWFEPQNKKTYSVQNFAKVLEPFLFYYGDLTDASLKKLRYFLMENQRLYFERQIKQTKLYQQMQNEKFIVNYNPEQNLTNETLNNLLMEPQLQIKMESSYKLEKYNSSSFLHEIYKLDDGELFTHLIKHAGSEQLSNKEDFLQEENNDVDQEESAYNNEVDCNKRVLTKIYHSLEELKADKNKDELLYDTELDFTNYKLIDKYKTERKEMKKDDFLQFLQTQLVEKHNCPRRIAKETAETMIRGTKLVQEGEYAKLITYPKLPSTVEEEQLSETVKKELEIEKNVRKQETFYIRNKNTWVHDSSVDNLAFTDTTVLFCNLNDKCYRKDSGSECENIELETKERMLRQAKTDMKQELLSRFDRHVGESKEKMEAKLIDMHERMVKIKQITALRVLSANNYSHNLGKGMLKTEKMVSPHWKKRDNLFHRSINFSRKQALVIEFYKNYCREPVSTENAGWKYCVESNAILLEASLYTLAEAFQNGVYLKTLDMLCKKQGILSDDGDKVMDRESGCELKKLEFSEEGAFLFALDDETNTNDQINNTSETIEVRKLKQIKMKNNESNYKEDNMQDVYNNLKAFCESTYVPLDEIEFEVMTTCRRLFAVQNVITKEKIYNVNKEAMIKKVANTQKVATWEEYVKSRKMEILAAVILTVVQQKIPSFHTTKYERSCTYSFEGYPLEPDNMKGIEYISCVFTLLWKSQKTLIGKNFAANIKTFLEKYIVGDEELKKKFQAKRDYLAANPTLTTPIPNDVTIWSRFSPPLVEISVLSGHVTFVPPEFHTNLLNYIKDGDRKQWESSSTYGVKLQIFVYGFVELIQNLLQKKETLLNTISQVPFHQNACCNDNSNLTPIQYFGSDSKVGLYLKTMFTISRLIDDFRKNYKTSFLHVVPAKNAVESKDIPTLYQNVDDSVMFKTMMFYCRYDYDNQVLPNDLSDIFKSKPPTYDPFASFLEKVENLKENGIVLNQKIFSQMMVKIQQRHLMKPGINLDVTWNSQSTAALNTLSDNLGNVFKDTGIMQSFLKVVDQEIPSNETKSSLNNVLQKLNTQWKSEITQFMKGKYHKKKTIVSDFFSTVIEDNKDMSLDRLNYYVMSYVKHISCLFPLYIGTEQLHKAKLSLTQWKLTNEDEIEYGRFHSFHYKDLNSLKGESFNAVLSPILVRVQSELQPALYLFHSIIQLFPHHLPENKLLIQRCYTFIILLVFKTFMVYSEDKDVISETKKSQHKKENPKEHLDIVIELESETDVGMIESQMTLQGALADLFLFYFQYDIQKVNFMSYADIIKIIDKGKEIEKQAVKKYFAGLQRTSTDLFKAEVSMKRLNLGRYFMNQKNLITYGKKVDNFYDDKDENEVDMLNEFNVEGDDDLEGGGMVGEINEGDEYDDDGEGEDDDEFVPPGEDDDTNDIFDHGNDN</sequence>
<accession>A0A6C0HJ28</accession>
<protein>
    <submittedName>
        <fullName evidence="2">Uncharacterized protein</fullName>
    </submittedName>
</protein>
<feature type="compositionally biased region" description="Acidic residues" evidence="1">
    <location>
        <begin position="150"/>
        <end position="170"/>
    </location>
</feature>
<organism evidence="2">
    <name type="scientific">viral metagenome</name>
    <dbReference type="NCBI Taxonomy" id="1070528"/>
    <lineage>
        <taxon>unclassified sequences</taxon>
        <taxon>metagenomes</taxon>
        <taxon>organismal metagenomes</taxon>
    </lineage>
</organism>
<evidence type="ECO:0000313" key="2">
    <source>
        <dbReference type="EMBL" id="QHT80377.1"/>
    </source>
</evidence>
<feature type="compositionally biased region" description="Acidic residues" evidence="1">
    <location>
        <begin position="1955"/>
        <end position="1983"/>
    </location>
</feature>
<name>A0A6C0HJ28_9ZZZZ</name>
<feature type="region of interest" description="Disordered" evidence="1">
    <location>
        <begin position="148"/>
        <end position="178"/>
    </location>
</feature>
<proteinExistence type="predicted"/>
<evidence type="ECO:0000256" key="1">
    <source>
        <dbReference type="SAM" id="MobiDB-lite"/>
    </source>
</evidence>